<dbReference type="CDD" id="cd00067">
    <property type="entry name" value="GAL4"/>
    <property type="match status" value="1"/>
</dbReference>
<sequence>MVFCAYCGKSFTRKEHLERHIPSHTNVKPHRCSACQLSFARRDLLQRHHSTYHEARDPMEPSPGGVPTIAGKTPIACLNCAQAKTGCDKRVPCSRCAEKNLDCAARFARRSSKAALRAAQAAAATKVDQPAVSSSVPTSTALGVNVPSPTHPTEVDHESHPSGSATIDPACMGMNHTHQRHGPQNKIVGTETDNAIMIDPLLQSHGRTSSQSSPDVSHLSSEAVSPAQLHAHIPDEVISSEGDFMLQDGNFQDMLLWQDIHMDFDMYGGNPQFGRQDMSVSAIPELNDIASCSSSEKMISSRGSVSTHTRSTSIASHRDADTGGLTKEPLFDLVNEESIPEFEAVIAAEAGWSLARCNTPIYSSTCPRTGIVHLECLEQKSKQEGTWDALDQYLNSTKRSTTDHAPVIPMSSRSRDRMLAITQTFLHKALEIHRGGLHRQHNTQYSNASQPTFLVLPPSNVVEYFLRSYVGSTSFFYSLVSTGCVDPNDLLSHSTASILLLLLMIAQGASTVPTAEARALSAGLIETCRISLFDIIEKDIEMSADLTALQCAALFTMAGAWSGDKWLMDIAMGQRGMYLSMLKHAGMFDAQPSMIPALNQPPTNVELQWRSWLQRETQNRQKRPHRLTYNWVMIDQELSLFHDIAPMLSVSDLLAPLPGPELLWMSANADQWFAAMQSMYGCTANVNPQLLTSQSLSPSLFDLFQDFLHDSMKSRPTRTTPQQLRLLLHPLQSLLCHLRQMLSCFSDVLGTRHISTRTVTKASTQLRLEEVQALLQRWYELSIEHQNADQNCCVTKTNLVLYHLISLNAVTNFPEVERLARRDCFDGSYWELSLRHKRCIFQREEAIFHCGQVLRLLRALPSEKRPSWWSVALYRATLILWADSISRLDPSFQVQQKGTAAQEHAARGEDSRESHPDYNPVAVAVDQVTPEDPLVAAYLWNGSGFPVLTNPDGGVLSIENPGNILGYAIRTVQTSPASRLGDGIRRKLLTLGRNWQTDGLTDGHNMPTTTIGSKPTVVLPPSQAPMMFPFHYPQTGHAHGVATAHTGQDGIL</sequence>
<dbReference type="GO" id="GO:0000981">
    <property type="term" value="F:DNA-binding transcription factor activity, RNA polymerase II-specific"/>
    <property type="evidence" value="ECO:0007669"/>
    <property type="project" value="InterPro"/>
</dbReference>
<reference evidence="12" key="1">
    <citation type="journal article" date="2021" name="Nat. Commun.">
        <title>Genetic determinants of endophytism in the Arabidopsis root mycobiome.</title>
        <authorList>
            <person name="Mesny F."/>
            <person name="Miyauchi S."/>
            <person name="Thiergart T."/>
            <person name="Pickel B."/>
            <person name="Atanasova L."/>
            <person name="Karlsson M."/>
            <person name="Huettel B."/>
            <person name="Barry K.W."/>
            <person name="Haridas S."/>
            <person name="Chen C."/>
            <person name="Bauer D."/>
            <person name="Andreopoulos W."/>
            <person name="Pangilinan J."/>
            <person name="LaButti K."/>
            <person name="Riley R."/>
            <person name="Lipzen A."/>
            <person name="Clum A."/>
            <person name="Drula E."/>
            <person name="Henrissat B."/>
            <person name="Kohler A."/>
            <person name="Grigoriev I.V."/>
            <person name="Martin F.M."/>
            <person name="Hacquard S."/>
        </authorList>
    </citation>
    <scope>NUCLEOTIDE SEQUENCE</scope>
    <source>
        <strain evidence="12">MPI-CAGE-CH-0230</strain>
    </source>
</reference>
<dbReference type="InterPro" id="IPR013087">
    <property type="entry name" value="Znf_C2H2_type"/>
</dbReference>
<feature type="compositionally biased region" description="Polar residues" evidence="9">
    <location>
        <begin position="300"/>
        <end position="315"/>
    </location>
</feature>
<dbReference type="EMBL" id="JAGTJQ010000008">
    <property type="protein sequence ID" value="KAH7026271.1"/>
    <property type="molecule type" value="Genomic_DNA"/>
</dbReference>
<dbReference type="SMART" id="SM00066">
    <property type="entry name" value="GAL4"/>
    <property type="match status" value="1"/>
</dbReference>
<evidence type="ECO:0000256" key="5">
    <source>
        <dbReference type="ARBA" id="ARBA00023015"/>
    </source>
</evidence>
<evidence type="ECO:0000256" key="7">
    <source>
        <dbReference type="ARBA" id="ARBA00023242"/>
    </source>
</evidence>
<dbReference type="Pfam" id="PF00172">
    <property type="entry name" value="Zn_clus"/>
    <property type="match status" value="1"/>
</dbReference>
<feature type="region of interest" description="Disordered" evidence="9">
    <location>
        <begin position="300"/>
        <end position="326"/>
    </location>
</feature>
<evidence type="ECO:0000259" key="10">
    <source>
        <dbReference type="PROSITE" id="PS50048"/>
    </source>
</evidence>
<keyword evidence="7" id="KW-0539">Nucleus</keyword>
<dbReference type="PROSITE" id="PS50048">
    <property type="entry name" value="ZN2_CY6_FUNGAL_2"/>
    <property type="match status" value="1"/>
</dbReference>
<dbReference type="InterPro" id="IPR036236">
    <property type="entry name" value="Znf_C2H2_sf"/>
</dbReference>
<dbReference type="GO" id="GO:0008270">
    <property type="term" value="F:zinc ion binding"/>
    <property type="evidence" value="ECO:0007669"/>
    <property type="project" value="UniProtKB-KW"/>
</dbReference>
<evidence type="ECO:0000313" key="12">
    <source>
        <dbReference type="EMBL" id="KAH7026271.1"/>
    </source>
</evidence>
<name>A0A9P8Y0J2_9PEZI</name>
<dbReference type="InterPro" id="IPR036864">
    <property type="entry name" value="Zn2-C6_fun-type_DNA-bd_sf"/>
</dbReference>
<evidence type="ECO:0000256" key="8">
    <source>
        <dbReference type="PROSITE-ProRule" id="PRU00042"/>
    </source>
</evidence>
<keyword evidence="6" id="KW-0804">Transcription</keyword>
<dbReference type="SUPFAM" id="SSF57667">
    <property type="entry name" value="beta-beta-alpha zinc fingers"/>
    <property type="match status" value="1"/>
</dbReference>
<dbReference type="PROSITE" id="PS00463">
    <property type="entry name" value="ZN2_CY6_FUNGAL_1"/>
    <property type="match status" value="1"/>
</dbReference>
<keyword evidence="2" id="KW-0677">Repeat</keyword>
<keyword evidence="1" id="KW-0479">Metal-binding</keyword>
<dbReference type="Gene3D" id="3.30.160.60">
    <property type="entry name" value="Classic Zinc Finger"/>
    <property type="match status" value="2"/>
</dbReference>
<dbReference type="OrthoDB" id="40579at2759"/>
<evidence type="ECO:0000256" key="6">
    <source>
        <dbReference type="ARBA" id="ARBA00023163"/>
    </source>
</evidence>
<feature type="region of interest" description="Disordered" evidence="9">
    <location>
        <begin position="897"/>
        <end position="917"/>
    </location>
</feature>
<dbReference type="InterPro" id="IPR001138">
    <property type="entry name" value="Zn2Cys6_DnaBD"/>
</dbReference>
<dbReference type="PANTHER" id="PTHR47660">
    <property type="entry name" value="TRANSCRIPTION FACTOR WITH C2H2 AND ZN(2)-CYS(6) DNA BINDING DOMAIN (EUROFUNG)-RELATED-RELATED"/>
    <property type="match status" value="1"/>
</dbReference>
<evidence type="ECO:0000256" key="9">
    <source>
        <dbReference type="SAM" id="MobiDB-lite"/>
    </source>
</evidence>
<protein>
    <submittedName>
        <fullName evidence="12">Uncharacterized protein</fullName>
    </submittedName>
</protein>
<comment type="caution">
    <text evidence="12">The sequence shown here is derived from an EMBL/GenBank/DDBJ whole genome shotgun (WGS) entry which is preliminary data.</text>
</comment>
<dbReference type="SMART" id="SM00355">
    <property type="entry name" value="ZnF_C2H2"/>
    <property type="match status" value="2"/>
</dbReference>
<dbReference type="RefSeq" id="XP_046009488.1">
    <property type="nucleotide sequence ID" value="XM_046150338.1"/>
</dbReference>
<feature type="region of interest" description="Disordered" evidence="9">
    <location>
        <begin position="123"/>
        <end position="165"/>
    </location>
</feature>
<evidence type="ECO:0000256" key="2">
    <source>
        <dbReference type="ARBA" id="ARBA00022737"/>
    </source>
</evidence>
<dbReference type="PROSITE" id="PS50157">
    <property type="entry name" value="ZINC_FINGER_C2H2_2"/>
    <property type="match status" value="2"/>
</dbReference>
<feature type="compositionally biased region" description="Basic and acidic residues" evidence="9">
    <location>
        <begin position="904"/>
        <end position="916"/>
    </location>
</feature>
<dbReference type="Pfam" id="PF00096">
    <property type="entry name" value="zf-C2H2"/>
    <property type="match status" value="1"/>
</dbReference>
<feature type="compositionally biased region" description="Polar residues" evidence="9">
    <location>
        <begin position="131"/>
        <end position="142"/>
    </location>
</feature>
<evidence type="ECO:0000313" key="13">
    <source>
        <dbReference type="Proteomes" id="UP000756346"/>
    </source>
</evidence>
<dbReference type="CDD" id="cd12148">
    <property type="entry name" value="fungal_TF_MHR"/>
    <property type="match status" value="1"/>
</dbReference>
<dbReference type="AlphaFoldDB" id="A0A9P8Y0J2"/>
<dbReference type="Gene3D" id="4.10.240.10">
    <property type="entry name" value="Zn(2)-C6 fungal-type DNA-binding domain"/>
    <property type="match status" value="1"/>
</dbReference>
<proteinExistence type="predicted"/>
<feature type="domain" description="C2H2-type" evidence="11">
    <location>
        <begin position="30"/>
        <end position="58"/>
    </location>
</feature>
<evidence type="ECO:0000256" key="3">
    <source>
        <dbReference type="ARBA" id="ARBA00022771"/>
    </source>
</evidence>
<feature type="domain" description="C2H2-type" evidence="11">
    <location>
        <begin position="2"/>
        <end position="29"/>
    </location>
</feature>
<evidence type="ECO:0000256" key="1">
    <source>
        <dbReference type="ARBA" id="ARBA00022723"/>
    </source>
</evidence>
<feature type="domain" description="Zn(2)-C6 fungal-type" evidence="10">
    <location>
        <begin position="76"/>
        <end position="103"/>
    </location>
</feature>
<keyword evidence="5" id="KW-0805">Transcription regulation</keyword>
<evidence type="ECO:0000259" key="11">
    <source>
        <dbReference type="PROSITE" id="PS50157"/>
    </source>
</evidence>
<dbReference type="PROSITE" id="PS00028">
    <property type="entry name" value="ZINC_FINGER_C2H2_1"/>
    <property type="match status" value="2"/>
</dbReference>
<dbReference type="SUPFAM" id="SSF57701">
    <property type="entry name" value="Zn2/Cys6 DNA-binding domain"/>
    <property type="match status" value="1"/>
</dbReference>
<gene>
    <name evidence="12" type="ORF">B0I36DRAFT_247834</name>
</gene>
<evidence type="ECO:0000256" key="4">
    <source>
        <dbReference type="ARBA" id="ARBA00022833"/>
    </source>
</evidence>
<keyword evidence="3 8" id="KW-0863">Zinc-finger</keyword>
<dbReference type="FunFam" id="3.30.160.60:FF:000100">
    <property type="entry name" value="Zinc finger 45-like"/>
    <property type="match status" value="1"/>
</dbReference>
<dbReference type="GeneID" id="70179884"/>
<dbReference type="PANTHER" id="PTHR47660:SF2">
    <property type="entry name" value="TRANSCRIPTION FACTOR WITH C2H2 AND ZN(2)-CYS(6) DNA BINDING DOMAIN (EUROFUNG)"/>
    <property type="match status" value="1"/>
</dbReference>
<dbReference type="Proteomes" id="UP000756346">
    <property type="component" value="Unassembled WGS sequence"/>
</dbReference>
<keyword evidence="13" id="KW-1185">Reference proteome</keyword>
<keyword evidence="4" id="KW-0862">Zinc</keyword>
<organism evidence="12 13">
    <name type="scientific">Microdochium trichocladiopsis</name>
    <dbReference type="NCBI Taxonomy" id="1682393"/>
    <lineage>
        <taxon>Eukaryota</taxon>
        <taxon>Fungi</taxon>
        <taxon>Dikarya</taxon>
        <taxon>Ascomycota</taxon>
        <taxon>Pezizomycotina</taxon>
        <taxon>Sordariomycetes</taxon>
        <taxon>Xylariomycetidae</taxon>
        <taxon>Xylariales</taxon>
        <taxon>Microdochiaceae</taxon>
        <taxon>Microdochium</taxon>
    </lineage>
</organism>
<accession>A0A9P8Y0J2</accession>